<feature type="transmembrane region" description="Helical" evidence="1">
    <location>
        <begin position="50"/>
        <end position="69"/>
    </location>
</feature>
<keyword evidence="1" id="KW-1133">Transmembrane helix</keyword>
<evidence type="ECO:0000313" key="3">
    <source>
        <dbReference type="Proteomes" id="UP000177876"/>
    </source>
</evidence>
<keyword evidence="1" id="KW-0472">Membrane</keyword>
<sequence>MIEDALDSVKTTRYQVDSFSHLSEEVEQAVDGLRAWTEKMEAFFADPSRAAAVAASIIFLAVLVSYLRARLALLSRRSKKKYF</sequence>
<reference evidence="2 3" key="1">
    <citation type="journal article" date="2016" name="Nat. Commun.">
        <title>Thousands of microbial genomes shed light on interconnected biogeochemical processes in an aquifer system.</title>
        <authorList>
            <person name="Anantharaman K."/>
            <person name="Brown C.T."/>
            <person name="Hug L.A."/>
            <person name="Sharon I."/>
            <person name="Castelle C.J."/>
            <person name="Probst A.J."/>
            <person name="Thomas B.C."/>
            <person name="Singh A."/>
            <person name="Wilkins M.J."/>
            <person name="Karaoz U."/>
            <person name="Brodie E.L."/>
            <person name="Williams K.H."/>
            <person name="Hubbard S.S."/>
            <person name="Banfield J.F."/>
        </authorList>
    </citation>
    <scope>NUCLEOTIDE SEQUENCE [LARGE SCALE GENOMIC DNA]</scope>
</reference>
<name>A0A1F2WJM6_9ACTN</name>
<evidence type="ECO:0000256" key="1">
    <source>
        <dbReference type="SAM" id="Phobius"/>
    </source>
</evidence>
<protein>
    <submittedName>
        <fullName evidence="2">Uncharacterized protein</fullName>
    </submittedName>
</protein>
<gene>
    <name evidence="2" type="ORF">A2Y75_02625</name>
</gene>
<comment type="caution">
    <text evidence="2">The sequence shown here is derived from an EMBL/GenBank/DDBJ whole genome shotgun (WGS) entry which is preliminary data.</text>
</comment>
<proteinExistence type="predicted"/>
<dbReference type="STRING" id="1797197.A2Y75_02625"/>
<evidence type="ECO:0000313" key="2">
    <source>
        <dbReference type="EMBL" id="OFW57060.1"/>
    </source>
</evidence>
<dbReference type="Proteomes" id="UP000177876">
    <property type="component" value="Unassembled WGS sequence"/>
</dbReference>
<dbReference type="AlphaFoldDB" id="A0A1F2WJM6"/>
<keyword evidence="1" id="KW-0812">Transmembrane</keyword>
<dbReference type="EMBL" id="MELK01000038">
    <property type="protein sequence ID" value="OFW57060.1"/>
    <property type="molecule type" value="Genomic_DNA"/>
</dbReference>
<organism evidence="2 3">
    <name type="scientific">Candidatus Solincola sediminis</name>
    <dbReference type="NCBI Taxonomy" id="1797199"/>
    <lineage>
        <taxon>Bacteria</taxon>
        <taxon>Bacillati</taxon>
        <taxon>Actinomycetota</taxon>
        <taxon>Candidatus Geothermincolia</taxon>
        <taxon>Candidatus Geothermincolales</taxon>
        <taxon>Candidatus Geothermincolaceae</taxon>
        <taxon>Candidatus Solincola</taxon>
    </lineage>
</organism>
<accession>A0A1F2WJM6</accession>